<organism evidence="2 3">
    <name type="scientific">Azohydromonas caseinilytica</name>
    <dbReference type="NCBI Taxonomy" id="2728836"/>
    <lineage>
        <taxon>Bacteria</taxon>
        <taxon>Pseudomonadati</taxon>
        <taxon>Pseudomonadota</taxon>
        <taxon>Betaproteobacteria</taxon>
        <taxon>Burkholderiales</taxon>
        <taxon>Sphaerotilaceae</taxon>
        <taxon>Azohydromonas</taxon>
    </lineage>
</organism>
<evidence type="ECO:0000313" key="3">
    <source>
        <dbReference type="Proteomes" id="UP000574067"/>
    </source>
</evidence>
<gene>
    <name evidence="2" type="ORF">HHL10_01690</name>
</gene>
<name>A0A848F5P8_9BURK</name>
<dbReference type="Proteomes" id="UP000574067">
    <property type="component" value="Unassembled WGS sequence"/>
</dbReference>
<feature type="compositionally biased region" description="Low complexity" evidence="1">
    <location>
        <begin position="263"/>
        <end position="273"/>
    </location>
</feature>
<evidence type="ECO:0000313" key="2">
    <source>
        <dbReference type="EMBL" id="NML13693.1"/>
    </source>
</evidence>
<proteinExistence type="predicted"/>
<dbReference type="AlphaFoldDB" id="A0A848F5P8"/>
<dbReference type="RefSeq" id="WP_169158605.1">
    <property type="nucleotide sequence ID" value="NZ_JABBFW010000001.1"/>
</dbReference>
<dbReference type="EMBL" id="JABBFW010000001">
    <property type="protein sequence ID" value="NML13693.1"/>
    <property type="molecule type" value="Genomic_DNA"/>
</dbReference>
<feature type="region of interest" description="Disordered" evidence="1">
    <location>
        <begin position="263"/>
        <end position="317"/>
    </location>
</feature>
<keyword evidence="3" id="KW-1185">Reference proteome</keyword>
<comment type="caution">
    <text evidence="2">The sequence shown here is derived from an EMBL/GenBank/DDBJ whole genome shotgun (WGS) entry which is preliminary data.</text>
</comment>
<reference evidence="2 3" key="1">
    <citation type="submission" date="2020-04" db="EMBL/GenBank/DDBJ databases">
        <title>Azohydromonas sp. isolated from soil.</title>
        <authorList>
            <person name="Dahal R.H."/>
        </authorList>
    </citation>
    <scope>NUCLEOTIDE SEQUENCE [LARGE SCALE GENOMIC DNA]</scope>
    <source>
        <strain evidence="2 3">G-1-1-14</strain>
    </source>
</reference>
<feature type="compositionally biased region" description="Pro residues" evidence="1">
    <location>
        <begin position="274"/>
        <end position="295"/>
    </location>
</feature>
<protein>
    <submittedName>
        <fullName evidence="2">Uncharacterized protein</fullName>
    </submittedName>
</protein>
<evidence type="ECO:0000256" key="1">
    <source>
        <dbReference type="SAM" id="MobiDB-lite"/>
    </source>
</evidence>
<accession>A0A848F5P8</accession>
<sequence>MGDNTIRLLVQGAPAGAPPITVQATPAGTALEIVLPASRKLVSAQLQFVAAGGTATALEAPALDSDAFTPGADGKPDVSQGSNAHWLSIDWGRECALTALTLKAPSAKTSAPASGARVRMFSAGQWLPLPPRDTLGFGADGVASARFPPCAASRLMVELLTENKVGGNWSGVLVPGAVDLSKLSVSVQATPQPCHVSLAVGDEAPFFQHPGPLPLQPVAVDGFSRALNRWLVDHPGSTRIPLTLRAAAPASLRIAAWAVEQEPAPGDGASSGPVAPPPPPPRPESPGPGPLPQAPAPGRGRWCDPGRAAAQGFRPTPPGLGLSALELQLRNTGAVEATGTLALHADAGGAPAATPLAAPLRWQLPPGTAPAWLRCELPLPAVALPGPWWAVLRVEQGELIWYEGGEPVDGIANAAWQADGGAWIPLGAQSGGWLASRLWWLPAEA</sequence>